<dbReference type="SUPFAM" id="SSF51045">
    <property type="entry name" value="WW domain"/>
    <property type="match status" value="2"/>
</dbReference>
<dbReference type="PROSITE" id="PS01159">
    <property type="entry name" value="WW_DOMAIN_1"/>
    <property type="match status" value="1"/>
</dbReference>
<dbReference type="Gene3D" id="1.10.10.440">
    <property type="entry name" value="FF domain"/>
    <property type="match status" value="5"/>
</dbReference>
<dbReference type="AlphaFoldDB" id="A0A5C3FAG6"/>
<dbReference type="PROSITE" id="PS50020">
    <property type="entry name" value="WW_DOMAIN_2"/>
    <property type="match status" value="2"/>
</dbReference>
<name>A0A5C3FAG6_9BASI</name>
<dbReference type="InterPro" id="IPR036020">
    <property type="entry name" value="WW_dom_sf"/>
</dbReference>
<feature type="domain" description="WW" evidence="3">
    <location>
        <begin position="71"/>
        <end position="104"/>
    </location>
</feature>
<dbReference type="GO" id="GO:0003712">
    <property type="term" value="F:transcription coregulator activity"/>
    <property type="evidence" value="ECO:0007669"/>
    <property type="project" value="TreeGrafter"/>
</dbReference>
<evidence type="ECO:0000259" key="3">
    <source>
        <dbReference type="PROSITE" id="PS50020"/>
    </source>
</evidence>
<feature type="compositionally biased region" description="Low complexity" evidence="2">
    <location>
        <begin position="236"/>
        <end position="256"/>
    </location>
</feature>
<dbReference type="InterPro" id="IPR001202">
    <property type="entry name" value="WW_dom"/>
</dbReference>
<evidence type="ECO:0000256" key="2">
    <source>
        <dbReference type="SAM" id="MobiDB-lite"/>
    </source>
</evidence>
<protein>
    <recommendedName>
        <fullName evidence="3">WW domain-containing protein</fullName>
    </recommendedName>
</protein>
<gene>
    <name evidence="4" type="ORF">PSFLO_06940</name>
</gene>
<feature type="region of interest" description="Disordered" evidence="2">
    <location>
        <begin position="478"/>
        <end position="520"/>
    </location>
</feature>
<dbReference type="SMART" id="SM00456">
    <property type="entry name" value="WW"/>
    <property type="match status" value="2"/>
</dbReference>
<reference evidence="4 5" key="1">
    <citation type="submission" date="2018-03" db="EMBL/GenBank/DDBJ databases">
        <authorList>
            <person name="Guldener U."/>
        </authorList>
    </citation>
    <scope>NUCLEOTIDE SEQUENCE [LARGE SCALE GENOMIC DNA]</scope>
    <source>
        <strain evidence="4 5">DAOM196992</strain>
    </source>
</reference>
<proteinExistence type="predicted"/>
<dbReference type="PANTHER" id="PTHR15377:SF3">
    <property type="entry name" value="WW DOMAIN-CONTAINING PROTEIN"/>
    <property type="match status" value="1"/>
</dbReference>
<feature type="compositionally biased region" description="Basic and acidic residues" evidence="2">
    <location>
        <begin position="569"/>
        <end position="580"/>
    </location>
</feature>
<feature type="compositionally biased region" description="Polar residues" evidence="2">
    <location>
        <begin position="132"/>
        <end position="147"/>
    </location>
</feature>
<dbReference type="Gene3D" id="2.20.70.10">
    <property type="match status" value="2"/>
</dbReference>
<feature type="compositionally biased region" description="Pro residues" evidence="2">
    <location>
        <begin position="222"/>
        <end position="235"/>
    </location>
</feature>
<dbReference type="CDD" id="cd00201">
    <property type="entry name" value="WW"/>
    <property type="match status" value="1"/>
</dbReference>
<feature type="region of interest" description="Disordered" evidence="2">
    <location>
        <begin position="111"/>
        <end position="269"/>
    </location>
</feature>
<keyword evidence="1" id="KW-0677">Repeat</keyword>
<evidence type="ECO:0000313" key="5">
    <source>
        <dbReference type="Proteomes" id="UP000323386"/>
    </source>
</evidence>
<dbReference type="SMART" id="SM00441">
    <property type="entry name" value="FF"/>
    <property type="match status" value="2"/>
</dbReference>
<feature type="compositionally biased region" description="Acidic residues" evidence="2">
    <location>
        <begin position="190"/>
        <end position="200"/>
    </location>
</feature>
<organism evidence="4 5">
    <name type="scientific">Pseudozyma flocculosa</name>
    <dbReference type="NCBI Taxonomy" id="84751"/>
    <lineage>
        <taxon>Eukaryota</taxon>
        <taxon>Fungi</taxon>
        <taxon>Dikarya</taxon>
        <taxon>Basidiomycota</taxon>
        <taxon>Ustilaginomycotina</taxon>
        <taxon>Ustilaginomycetes</taxon>
        <taxon>Ustilaginales</taxon>
        <taxon>Ustilaginaceae</taxon>
        <taxon>Pseudozyma</taxon>
    </lineage>
</organism>
<dbReference type="InterPro" id="IPR002713">
    <property type="entry name" value="FF_domain"/>
</dbReference>
<dbReference type="EMBL" id="OOIP01000027">
    <property type="protein sequence ID" value="SPO41458.1"/>
    <property type="molecule type" value="Genomic_DNA"/>
</dbReference>
<dbReference type="PANTHER" id="PTHR15377">
    <property type="entry name" value="TRANSCRIPTION ELONGATION REGULATOR 1"/>
    <property type="match status" value="1"/>
</dbReference>
<dbReference type="Proteomes" id="UP000323386">
    <property type="component" value="Unassembled WGS sequence"/>
</dbReference>
<dbReference type="Pfam" id="PF00397">
    <property type="entry name" value="WW"/>
    <property type="match status" value="1"/>
</dbReference>
<sequence>MSQNPPPLPPGWTQHTAPTGHAYFYHAQSGTSTYTHPALAQAVPLREAPAIRQDGQLPKPRKEKPRRKDPIPGAEGWLRVITNLDNVFYFHTESRRSLWTVPDEIKEQVAAMQRAETDAPAAADPPAPEARSPTQMDTQSVGGSASGTDAKRKAEEGVPLTTFEAPAGAKRARVDSASEVDVAESLDGQSEGDADDEGDEAWQRAMAAEMAAEAELLEDPHPPPQASPPAEPPAAGPDSATAQGSGADSASSAPSQRPNHGPFIPPPSIELSQDEAKALFMRMLTSLNDTPNEVNPMAPWDKELPKFVHQPAYSILPQLRDRQDAFNEWCKLRIREKRAVKYRQLLESEVKSTRTRFDDFRKAWRKDRRFFEFGRDDRERERAFKSWLQELGERKRKAALAAEADFLDLLSSKLSTSLAADLKTAVRSNNGNETEAVAALWRDAKRTPDLDTDSRYDAVGSSTRRAELFAEWLKGRRRAAGEPHDEARGSLKVQDKQQSKQESTRQALRERENKVRRERAAVEARNRAAYGAATRGDSHLQFQQLLLDAIRDATDEPLSSPSIQGKLSGDPRFEAPGLSRRDKDGLYQEHLQRLRRKRRAALRDVFKTHAPELDAERDDVLARVKEDVRMGGASLSTFLGDEAALADEYGKWIKDREATARQDFFDMLKESAFVEFWGRMRKEALAKSTDDNVGHGRGDDINDEGEEEEATLIDMARKVDLNEIEAVLRNDQRYRMWRHLPHKREEWIRAEEERL</sequence>
<dbReference type="InterPro" id="IPR036517">
    <property type="entry name" value="FF_domain_sf"/>
</dbReference>
<keyword evidence="5" id="KW-1185">Reference proteome</keyword>
<feature type="region of interest" description="Disordered" evidence="2">
    <location>
        <begin position="44"/>
        <end position="75"/>
    </location>
</feature>
<dbReference type="GO" id="GO:0005634">
    <property type="term" value="C:nucleus"/>
    <property type="evidence" value="ECO:0007669"/>
    <property type="project" value="TreeGrafter"/>
</dbReference>
<dbReference type="GO" id="GO:0070063">
    <property type="term" value="F:RNA polymerase binding"/>
    <property type="evidence" value="ECO:0007669"/>
    <property type="project" value="InterPro"/>
</dbReference>
<feature type="compositionally biased region" description="Low complexity" evidence="2">
    <location>
        <begin position="205"/>
        <end position="214"/>
    </location>
</feature>
<dbReference type="SUPFAM" id="SSF81698">
    <property type="entry name" value="FF domain"/>
    <property type="match status" value="2"/>
</dbReference>
<feature type="compositionally biased region" description="Basic and acidic residues" evidence="2">
    <location>
        <begin position="479"/>
        <end position="520"/>
    </location>
</feature>
<evidence type="ECO:0000256" key="1">
    <source>
        <dbReference type="ARBA" id="ARBA00022737"/>
    </source>
</evidence>
<dbReference type="Pfam" id="PF01846">
    <property type="entry name" value="FF"/>
    <property type="match status" value="2"/>
</dbReference>
<dbReference type="OrthoDB" id="410044at2759"/>
<accession>A0A5C3FAG6</accession>
<evidence type="ECO:0000313" key="4">
    <source>
        <dbReference type="EMBL" id="SPO41458.1"/>
    </source>
</evidence>
<feature type="region of interest" description="Disordered" evidence="2">
    <location>
        <begin position="556"/>
        <end position="580"/>
    </location>
</feature>
<dbReference type="InterPro" id="IPR045148">
    <property type="entry name" value="TCRG1-like"/>
</dbReference>
<feature type="domain" description="WW" evidence="3">
    <location>
        <begin position="6"/>
        <end position="39"/>
    </location>
</feature>